<dbReference type="OrthoDB" id="6060648at2759"/>
<dbReference type="EnsemblMetazoa" id="CapteT227707">
    <property type="protein sequence ID" value="CapteP227707"/>
    <property type="gene ID" value="CapteG227707"/>
</dbReference>
<dbReference type="EMBL" id="AMQN01011720">
    <property type="status" value="NOT_ANNOTATED_CDS"/>
    <property type="molecule type" value="Genomic_DNA"/>
</dbReference>
<evidence type="ECO:0000313" key="3">
    <source>
        <dbReference type="EMBL" id="ELT95622.1"/>
    </source>
</evidence>
<reference evidence="5" key="1">
    <citation type="submission" date="2012-12" db="EMBL/GenBank/DDBJ databases">
        <authorList>
            <person name="Hellsten U."/>
            <person name="Grimwood J."/>
            <person name="Chapman J.A."/>
            <person name="Shapiro H."/>
            <person name="Aerts A."/>
            <person name="Otillar R.P."/>
            <person name="Terry A.Y."/>
            <person name="Boore J.L."/>
            <person name="Simakov O."/>
            <person name="Marletaz F."/>
            <person name="Cho S.-J."/>
            <person name="Edsinger-Gonzales E."/>
            <person name="Havlak P."/>
            <person name="Kuo D.-H."/>
            <person name="Larsson T."/>
            <person name="Lv J."/>
            <person name="Arendt D."/>
            <person name="Savage R."/>
            <person name="Osoegawa K."/>
            <person name="de Jong P."/>
            <person name="Lindberg D.R."/>
            <person name="Seaver E.C."/>
            <person name="Weisblat D.A."/>
            <person name="Putnam N.H."/>
            <person name="Grigoriev I.V."/>
            <person name="Rokhsar D.S."/>
        </authorList>
    </citation>
    <scope>NUCLEOTIDE SEQUENCE</scope>
    <source>
        <strain evidence="5">I ESC-2004</strain>
    </source>
</reference>
<dbReference type="HOGENOM" id="CLU_607775_0_0_1"/>
<gene>
    <name evidence="3" type="ORF">CAPTEDRAFT_227707</name>
</gene>
<feature type="domain" description="Arrestin C-terminal-like" evidence="2">
    <location>
        <begin position="307"/>
        <end position="449"/>
    </location>
</feature>
<dbReference type="InterPro" id="IPR011021">
    <property type="entry name" value="Arrestin-like_N"/>
</dbReference>
<evidence type="ECO:0000313" key="5">
    <source>
        <dbReference type="Proteomes" id="UP000014760"/>
    </source>
</evidence>
<sequence>MTEKQSENGIMDKVENFEIELDISQQNAVYDYVRMDEIQKRADQEWDMSSFRGRGTTSGISKENENDLIRIKMMDNSIMDTRFLEKKVKVKEDSSDTGSTGSDDLIFGNIDEEREGMFLPRRLLPVYHPGDTVRGHVDLHLNSEVPADALQVAFVGQVTMNIRMYHQHGYYDDTRHEEFVKEKTILWEKASDKDTAPADTFSLLGVSSGEPQRSRVLPAGKHRFSFEFHIPSDAPPTVPPLYISTTNYAHLVWRLKAKIVTGSFFKCKNITTHRGILLRTDLDIATNPENLTSISTEEELDTGLLWNSGKITCKATVGQAGHIRGEPVNLTLELNNSSGGNINRVEAFVRCHGKARLSESKLSCSLKINLKTTKVIMEDIKSNSYEVFRRTIPWDFKESSADGNLLPVGHLEESKMLDVNYEVTIKIKRKGLHRNFELCVPLEIGTVNSAVSAEAFDT</sequence>
<accession>R7TPX7</accession>
<dbReference type="SMART" id="SM01017">
    <property type="entry name" value="Arrestin_C"/>
    <property type="match status" value="1"/>
</dbReference>
<evidence type="ECO:0000313" key="4">
    <source>
        <dbReference type="EnsemblMetazoa" id="CapteP227707"/>
    </source>
</evidence>
<evidence type="ECO:0000259" key="2">
    <source>
        <dbReference type="SMART" id="SM01017"/>
    </source>
</evidence>
<dbReference type="STRING" id="283909.R7TPX7"/>
<proteinExistence type="inferred from homology"/>
<dbReference type="InterPro" id="IPR050357">
    <property type="entry name" value="Arrestin_domain-protein"/>
</dbReference>
<keyword evidence="5" id="KW-1185">Reference proteome</keyword>
<dbReference type="AlphaFoldDB" id="R7TPX7"/>
<dbReference type="Gene3D" id="2.60.40.640">
    <property type="match status" value="2"/>
</dbReference>
<organism evidence="3">
    <name type="scientific">Capitella teleta</name>
    <name type="common">Polychaete worm</name>
    <dbReference type="NCBI Taxonomy" id="283909"/>
    <lineage>
        <taxon>Eukaryota</taxon>
        <taxon>Metazoa</taxon>
        <taxon>Spiralia</taxon>
        <taxon>Lophotrochozoa</taxon>
        <taxon>Annelida</taxon>
        <taxon>Polychaeta</taxon>
        <taxon>Sedentaria</taxon>
        <taxon>Scolecida</taxon>
        <taxon>Capitellidae</taxon>
        <taxon>Capitella</taxon>
    </lineage>
</organism>
<dbReference type="GO" id="GO:0005737">
    <property type="term" value="C:cytoplasm"/>
    <property type="evidence" value="ECO:0007669"/>
    <property type="project" value="TreeGrafter"/>
</dbReference>
<reference evidence="3 5" key="2">
    <citation type="journal article" date="2013" name="Nature">
        <title>Insights into bilaterian evolution from three spiralian genomes.</title>
        <authorList>
            <person name="Simakov O."/>
            <person name="Marletaz F."/>
            <person name="Cho S.J."/>
            <person name="Edsinger-Gonzales E."/>
            <person name="Havlak P."/>
            <person name="Hellsten U."/>
            <person name="Kuo D.H."/>
            <person name="Larsson T."/>
            <person name="Lv J."/>
            <person name="Arendt D."/>
            <person name="Savage R."/>
            <person name="Osoegawa K."/>
            <person name="de Jong P."/>
            <person name="Grimwood J."/>
            <person name="Chapman J.A."/>
            <person name="Shapiro H."/>
            <person name="Aerts A."/>
            <person name="Otillar R.P."/>
            <person name="Terry A.Y."/>
            <person name="Boore J.L."/>
            <person name="Grigoriev I.V."/>
            <person name="Lindberg D.R."/>
            <person name="Seaver E.C."/>
            <person name="Weisblat D.A."/>
            <person name="Putnam N.H."/>
            <person name="Rokhsar D.S."/>
        </authorList>
    </citation>
    <scope>NUCLEOTIDE SEQUENCE</scope>
    <source>
        <strain evidence="3 5">I ESC-2004</strain>
    </source>
</reference>
<dbReference type="Proteomes" id="UP000014760">
    <property type="component" value="Unassembled WGS sequence"/>
</dbReference>
<dbReference type="InterPro" id="IPR014752">
    <property type="entry name" value="Arrestin-like_C"/>
</dbReference>
<dbReference type="PANTHER" id="PTHR11188">
    <property type="entry name" value="ARRESTIN DOMAIN CONTAINING PROTEIN"/>
    <property type="match status" value="1"/>
</dbReference>
<dbReference type="Pfam" id="PF00339">
    <property type="entry name" value="Arrestin_N"/>
    <property type="match status" value="1"/>
</dbReference>
<name>R7TPX7_CAPTE</name>
<reference evidence="4" key="3">
    <citation type="submission" date="2015-06" db="UniProtKB">
        <authorList>
            <consortium name="EnsemblMetazoa"/>
        </authorList>
    </citation>
    <scope>IDENTIFICATION</scope>
</reference>
<dbReference type="Pfam" id="PF02752">
    <property type="entry name" value="Arrestin_C"/>
    <property type="match status" value="1"/>
</dbReference>
<evidence type="ECO:0000256" key="1">
    <source>
        <dbReference type="ARBA" id="ARBA00005298"/>
    </source>
</evidence>
<dbReference type="PANTHER" id="PTHR11188:SF176">
    <property type="entry name" value="ARRESTIN DOMAIN-CONTAINING PROTEIN 1"/>
    <property type="match status" value="1"/>
</dbReference>
<protein>
    <recommendedName>
        <fullName evidence="2">Arrestin C-terminal-like domain-containing protein</fullName>
    </recommendedName>
</protein>
<dbReference type="GO" id="GO:0015031">
    <property type="term" value="P:protein transport"/>
    <property type="evidence" value="ECO:0007669"/>
    <property type="project" value="TreeGrafter"/>
</dbReference>
<dbReference type="SUPFAM" id="SSF81296">
    <property type="entry name" value="E set domains"/>
    <property type="match status" value="2"/>
</dbReference>
<dbReference type="EMBL" id="KB309055">
    <property type="protein sequence ID" value="ELT95622.1"/>
    <property type="molecule type" value="Genomic_DNA"/>
</dbReference>
<dbReference type="InterPro" id="IPR011022">
    <property type="entry name" value="Arrestin_C-like"/>
</dbReference>
<comment type="similarity">
    <text evidence="1">Belongs to the arrestin family.</text>
</comment>
<dbReference type="InterPro" id="IPR014756">
    <property type="entry name" value="Ig_E-set"/>
</dbReference>